<comment type="caution">
    <text evidence="9">The sequence shown here is derived from an EMBL/GenBank/DDBJ whole genome shotgun (WGS) entry which is preliminary data.</text>
</comment>
<dbReference type="InterPro" id="IPR036651">
    <property type="entry name" value="Gln_synt_N_sf"/>
</dbReference>
<evidence type="ECO:0000256" key="6">
    <source>
        <dbReference type="RuleBase" id="RU000384"/>
    </source>
</evidence>
<evidence type="ECO:0000259" key="7">
    <source>
        <dbReference type="PROSITE" id="PS51986"/>
    </source>
</evidence>
<dbReference type="GO" id="GO:0006542">
    <property type="term" value="P:glutamine biosynthetic process"/>
    <property type="evidence" value="ECO:0007669"/>
    <property type="project" value="InterPro"/>
</dbReference>
<evidence type="ECO:0000256" key="3">
    <source>
        <dbReference type="ARBA" id="ARBA00022741"/>
    </source>
</evidence>
<proteinExistence type="inferred from homology"/>
<evidence type="ECO:0000256" key="4">
    <source>
        <dbReference type="ARBA" id="ARBA00022840"/>
    </source>
</evidence>
<dbReference type="SMART" id="SM01230">
    <property type="entry name" value="Gln-synt_C"/>
    <property type="match status" value="1"/>
</dbReference>
<protein>
    <submittedName>
        <fullName evidence="9">Glutamine synthetase</fullName>
        <ecNumber evidence="9">6.3.1.2</ecNumber>
    </submittedName>
</protein>
<evidence type="ECO:0000313" key="9">
    <source>
        <dbReference type="EMBL" id="MBB4681927.1"/>
    </source>
</evidence>
<dbReference type="EC" id="6.3.1.2" evidence="9"/>
<sequence>MTAQLPLDANGVDELAARLRAGGIDLIALSFVDNAGIVRVKAVPSRKLAAAVRHGVGASPCFETFTCDDRPLVGKYLGGPDGDLRLIPDLNRLVPLAAQTGWALAPVTKFTQDGEVFTACQRSFAARQVAAAAALGLELRMAFETEWQVGLPDTGTEFVPAFEGPGYGLARLATVADYARDLVQVLGRQEIEVEQFHPEYALGQLELSIEPNDPVAAADDVLLVRHTIRRITAARGWRASFAPTAVAGRSGSGAHVHLSVHTKGGPAFAGGSGRHGLRPVGEAFLAGVLRELPGLIAIGAGNPASFLRLRPSFWAGAWQSWGRETREAALRFITPSAGQRPSAANAEIKCFDATANPYLVVGGIIAAGLAGVRAELTLPPEITGDPAGLTEEARAAAGVHRLPTSVLEAADALEGSEVLAEALGAPLHDAILTVRRGEAERFAEADAEEIVTRTRWLF</sequence>
<gene>
    <name evidence="9" type="ORF">HNR67_008045</name>
</gene>
<keyword evidence="10" id="KW-1185">Reference proteome</keyword>
<keyword evidence="2 9" id="KW-0436">Ligase</keyword>
<evidence type="ECO:0000256" key="2">
    <source>
        <dbReference type="ARBA" id="ARBA00022598"/>
    </source>
</evidence>
<dbReference type="GO" id="GO:0004356">
    <property type="term" value="F:glutamine synthetase activity"/>
    <property type="evidence" value="ECO:0007669"/>
    <property type="project" value="UniProtKB-EC"/>
</dbReference>
<dbReference type="InterPro" id="IPR008147">
    <property type="entry name" value="Gln_synt_N"/>
</dbReference>
<dbReference type="PROSITE" id="PS51987">
    <property type="entry name" value="GS_CATALYTIC"/>
    <property type="match status" value="1"/>
</dbReference>
<dbReference type="RefSeq" id="WP_185008856.1">
    <property type="nucleotide sequence ID" value="NZ_BAAAUI010000034.1"/>
</dbReference>
<evidence type="ECO:0000259" key="8">
    <source>
        <dbReference type="PROSITE" id="PS51987"/>
    </source>
</evidence>
<dbReference type="Pfam" id="PF00120">
    <property type="entry name" value="Gln-synt_C"/>
    <property type="match status" value="1"/>
</dbReference>
<dbReference type="PROSITE" id="PS51986">
    <property type="entry name" value="GS_BETA_GRASP"/>
    <property type="match status" value="1"/>
</dbReference>
<feature type="domain" description="GS catalytic" evidence="8">
    <location>
        <begin position="121"/>
        <end position="458"/>
    </location>
</feature>
<dbReference type="AlphaFoldDB" id="A0A7W7CIJ6"/>
<dbReference type="SUPFAM" id="SSF54368">
    <property type="entry name" value="Glutamine synthetase, N-terminal domain"/>
    <property type="match status" value="1"/>
</dbReference>
<dbReference type="InterPro" id="IPR008146">
    <property type="entry name" value="Gln_synth_cat_dom"/>
</dbReference>
<dbReference type="InterPro" id="IPR014746">
    <property type="entry name" value="Gln_synth/guanido_kin_cat_dom"/>
</dbReference>
<dbReference type="SUPFAM" id="SSF55931">
    <property type="entry name" value="Glutamine synthetase/guanido kinase"/>
    <property type="match status" value="1"/>
</dbReference>
<dbReference type="Proteomes" id="UP000533598">
    <property type="component" value="Unassembled WGS sequence"/>
</dbReference>
<dbReference type="PANTHER" id="PTHR43785:SF12">
    <property type="entry name" value="TYPE-1 GLUTAMINE SYNTHETASE 2"/>
    <property type="match status" value="1"/>
</dbReference>
<reference evidence="9 10" key="1">
    <citation type="submission" date="2020-08" db="EMBL/GenBank/DDBJ databases">
        <title>Sequencing the genomes of 1000 actinobacteria strains.</title>
        <authorList>
            <person name="Klenk H.-P."/>
        </authorList>
    </citation>
    <scope>NUCLEOTIDE SEQUENCE [LARGE SCALE GENOMIC DNA]</scope>
    <source>
        <strain evidence="9 10">DSM 44230</strain>
    </source>
</reference>
<dbReference type="Gene3D" id="3.10.20.70">
    <property type="entry name" value="Glutamine synthetase, N-terminal domain"/>
    <property type="match status" value="1"/>
</dbReference>
<evidence type="ECO:0000256" key="5">
    <source>
        <dbReference type="PROSITE-ProRule" id="PRU01330"/>
    </source>
</evidence>
<evidence type="ECO:0000256" key="1">
    <source>
        <dbReference type="ARBA" id="ARBA00009897"/>
    </source>
</evidence>
<evidence type="ECO:0000313" key="10">
    <source>
        <dbReference type="Proteomes" id="UP000533598"/>
    </source>
</evidence>
<dbReference type="Gene3D" id="3.30.590.10">
    <property type="entry name" value="Glutamine synthetase/guanido kinase, catalytic domain"/>
    <property type="match status" value="1"/>
</dbReference>
<dbReference type="EMBL" id="JACHMH010000001">
    <property type="protein sequence ID" value="MBB4681927.1"/>
    <property type="molecule type" value="Genomic_DNA"/>
</dbReference>
<comment type="similarity">
    <text evidence="1 5 6">Belongs to the glutamine synthetase family.</text>
</comment>
<feature type="domain" description="GS beta-grasp" evidence="7">
    <location>
        <begin position="22"/>
        <end position="114"/>
    </location>
</feature>
<keyword evidence="4" id="KW-0067">ATP-binding</keyword>
<keyword evidence="3" id="KW-0547">Nucleotide-binding</keyword>
<accession>A0A7W7CIJ6</accession>
<organism evidence="9 10">
    <name type="scientific">Crossiella cryophila</name>
    <dbReference type="NCBI Taxonomy" id="43355"/>
    <lineage>
        <taxon>Bacteria</taxon>
        <taxon>Bacillati</taxon>
        <taxon>Actinomycetota</taxon>
        <taxon>Actinomycetes</taxon>
        <taxon>Pseudonocardiales</taxon>
        <taxon>Pseudonocardiaceae</taxon>
        <taxon>Crossiella</taxon>
    </lineage>
</organism>
<dbReference type="GO" id="GO:0005524">
    <property type="term" value="F:ATP binding"/>
    <property type="evidence" value="ECO:0007669"/>
    <property type="project" value="UniProtKB-KW"/>
</dbReference>
<dbReference type="PANTHER" id="PTHR43785">
    <property type="entry name" value="GAMMA-GLUTAMYLPUTRESCINE SYNTHETASE"/>
    <property type="match status" value="1"/>
</dbReference>
<name>A0A7W7CIJ6_9PSEU</name>